<dbReference type="InterPro" id="IPR036709">
    <property type="entry name" value="Autotransporte_beta_dom_sf"/>
</dbReference>
<sequence>MTSSESPIFKHSNFEMKKNIRNIAVVFLVLSSVFAAKAQSRKYISNFSHFQSYYNPALTGYEGSAIRGFVRNQWSGFEGAPKTYFISAELDFGEMSGQEDPALMGKNAVSANMLYDTYGAFRETELLLGYASRVRLTEKHNLRLGVGLNYQNIRLDGNALTTEEQNDPTLGQYIGQFSNMTVVDFNLGIALTHAKYYVSYGMHRVAGGKITSGDEFMDGYPAAIMVQAGFREALGENLAVIVNGFYRSQKDLKDNLEFNVKALLMDRVWVGVGNRINYATNAQLGILTKRLRIGYLYEFSTGGGYNLPGNTHEFTAVFNLFRDNTRRTDNEVLIW</sequence>
<dbReference type="HOGENOM" id="CLU_068235_0_1_10"/>
<protein>
    <submittedName>
        <fullName evidence="1">Bacteroidetes-specific membrane protein</fullName>
    </submittedName>
</protein>
<dbReference type="SUPFAM" id="SSF103515">
    <property type="entry name" value="Autotransporter"/>
    <property type="match status" value="1"/>
</dbReference>
<dbReference type="Pfam" id="PF11751">
    <property type="entry name" value="PorP_SprF"/>
    <property type="match status" value="1"/>
</dbReference>
<dbReference type="NCBIfam" id="TIGR03519">
    <property type="entry name" value="T9SS_PorP_fam"/>
    <property type="match status" value="1"/>
</dbReference>
<evidence type="ECO:0000313" key="1">
    <source>
        <dbReference type="EMBL" id="EAZ82676.1"/>
    </source>
</evidence>
<organism evidence="1 2">
    <name type="scientific">Algoriphagus machipongonensis</name>
    <dbReference type="NCBI Taxonomy" id="388413"/>
    <lineage>
        <taxon>Bacteria</taxon>
        <taxon>Pseudomonadati</taxon>
        <taxon>Bacteroidota</taxon>
        <taxon>Cytophagia</taxon>
        <taxon>Cytophagales</taxon>
        <taxon>Cyclobacteriaceae</taxon>
        <taxon>Algoriphagus</taxon>
    </lineage>
</organism>
<dbReference type="STRING" id="388413.ALPR1_10685"/>
<gene>
    <name evidence="1" type="ORF">ALPR1_10685</name>
</gene>
<reference evidence="1 2" key="1">
    <citation type="journal article" date="2011" name="J. Bacteriol.">
        <title>Complete genome sequence of Algoriphagus sp. PR1, bacterial prey of a colony-forming choanoflagellate.</title>
        <authorList>
            <person name="Alegado R.A."/>
            <person name="Ferriera S."/>
            <person name="Nusbaum C."/>
            <person name="Young S.K."/>
            <person name="Zeng Q."/>
            <person name="Imamovic A."/>
            <person name="Fairclough S.R."/>
            <person name="King N."/>
        </authorList>
    </citation>
    <scope>NUCLEOTIDE SEQUENCE [LARGE SCALE GENOMIC DNA]</scope>
    <source>
        <strain evidence="1 2">PR1</strain>
    </source>
</reference>
<evidence type="ECO:0000313" key="2">
    <source>
        <dbReference type="Proteomes" id="UP000003919"/>
    </source>
</evidence>
<accession>A3HS58</accession>
<keyword evidence="2" id="KW-1185">Reference proteome</keyword>
<dbReference type="InterPro" id="IPR019861">
    <property type="entry name" value="PorP/SprF_Bacteroidetes"/>
</dbReference>
<dbReference type="AlphaFoldDB" id="A3HS58"/>
<proteinExistence type="predicted"/>
<name>A3HS58_9BACT</name>
<dbReference type="Proteomes" id="UP000003919">
    <property type="component" value="Unassembled WGS sequence"/>
</dbReference>
<dbReference type="eggNOG" id="COG3064">
    <property type="taxonomic scope" value="Bacteria"/>
</dbReference>
<comment type="caution">
    <text evidence="1">The sequence shown here is derived from an EMBL/GenBank/DDBJ whole genome shotgun (WGS) entry which is preliminary data.</text>
</comment>
<dbReference type="EMBL" id="AAXU02000001">
    <property type="protein sequence ID" value="EAZ82676.1"/>
    <property type="molecule type" value="Genomic_DNA"/>
</dbReference>